<gene>
    <name evidence="1" type="ORF">C7N83_02065</name>
</gene>
<reference evidence="1 2" key="1">
    <citation type="submission" date="2018-03" db="EMBL/GenBank/DDBJ databases">
        <title>Neisseria weixii sp. nov., isolated from the intestinal contents of Tibetan Plateau pika (Ochotona curzoniae) in Yushu, Qinghai Province, China.</title>
        <authorList>
            <person name="Gui Z."/>
        </authorList>
    </citation>
    <scope>NUCLEOTIDE SEQUENCE [LARGE SCALE GENOMIC DNA]</scope>
    <source>
        <strain evidence="1 2">ATCC 51483</strain>
    </source>
</reference>
<dbReference type="AlphaFoldDB" id="A0A2P7U2C4"/>
<dbReference type="Proteomes" id="UP000241868">
    <property type="component" value="Unassembled WGS sequence"/>
</dbReference>
<protein>
    <submittedName>
        <fullName evidence="1">Uncharacterized protein</fullName>
    </submittedName>
</protein>
<comment type="caution">
    <text evidence="1">The sequence shown here is derived from an EMBL/GenBank/DDBJ whole genome shotgun (WGS) entry which is preliminary data.</text>
</comment>
<proteinExistence type="predicted"/>
<name>A0A2P7U2C4_9NEIS</name>
<dbReference type="EMBL" id="PXYY01000007">
    <property type="protein sequence ID" value="PSJ81134.1"/>
    <property type="molecule type" value="Genomic_DNA"/>
</dbReference>
<accession>A0A2P7U2C4</accession>
<dbReference type="RefSeq" id="WP_106740279.1">
    <property type="nucleotide sequence ID" value="NZ_PXYY01000007.1"/>
</dbReference>
<evidence type="ECO:0000313" key="2">
    <source>
        <dbReference type="Proteomes" id="UP000241868"/>
    </source>
</evidence>
<organism evidence="1 2">
    <name type="scientific">Neisseria iguanae</name>
    <dbReference type="NCBI Taxonomy" id="90242"/>
    <lineage>
        <taxon>Bacteria</taxon>
        <taxon>Pseudomonadati</taxon>
        <taxon>Pseudomonadota</taxon>
        <taxon>Betaproteobacteria</taxon>
        <taxon>Neisseriales</taxon>
        <taxon>Neisseriaceae</taxon>
        <taxon>Neisseria</taxon>
    </lineage>
</organism>
<dbReference type="OrthoDB" id="9963178at2"/>
<keyword evidence="2" id="KW-1185">Reference proteome</keyword>
<evidence type="ECO:0000313" key="1">
    <source>
        <dbReference type="EMBL" id="PSJ81134.1"/>
    </source>
</evidence>
<sequence>MTSINIETEIEVYSGLNEEGTLDVHIVHDAEENQDSIFYFIESMKDEENAFFWSYSADKNETTLEELIDEARGLILDRATSEQMAKMSPAALARLKANQAKVA</sequence>